<dbReference type="InterPro" id="IPR014710">
    <property type="entry name" value="RmlC-like_jellyroll"/>
</dbReference>
<dbReference type="PANTHER" id="PTHR23011:SF28">
    <property type="entry name" value="CYCLIC NUCLEOTIDE-BINDING DOMAIN CONTAINING PROTEIN"/>
    <property type="match status" value="1"/>
</dbReference>
<dbReference type="SUPFAM" id="SSF51206">
    <property type="entry name" value="cAMP-binding domain-like"/>
    <property type="match status" value="1"/>
</dbReference>
<dbReference type="AlphaFoldDB" id="A0A1J5RBN5"/>
<sequence length="118" mass="13363">MNLAELFRHETDLESLYAGQTLFNEGEKGHLMYILMSGTAMIFVRDKLVETAQAGAIVGEMAMIDDATRTATVIAKTDCRFLPIERDRFNFLIQQTPNFALHVMRVIAERLRKADAIL</sequence>
<gene>
    <name evidence="2" type="primary">crp_31</name>
    <name evidence="2" type="ORF">GALL_286950</name>
</gene>
<proteinExistence type="predicted"/>
<dbReference type="SMART" id="SM00100">
    <property type="entry name" value="cNMP"/>
    <property type="match status" value="1"/>
</dbReference>
<protein>
    <submittedName>
        <fullName evidence="2">cAMP-activated global transcriptional regulator CRP</fullName>
    </submittedName>
</protein>
<dbReference type="PROSITE" id="PS00889">
    <property type="entry name" value="CNMP_BINDING_2"/>
    <property type="match status" value="1"/>
</dbReference>
<evidence type="ECO:0000259" key="1">
    <source>
        <dbReference type="PROSITE" id="PS50042"/>
    </source>
</evidence>
<evidence type="ECO:0000313" key="2">
    <source>
        <dbReference type="EMBL" id="OIQ89431.1"/>
    </source>
</evidence>
<feature type="domain" description="Cyclic nucleotide-binding" evidence="1">
    <location>
        <begin position="1"/>
        <end position="93"/>
    </location>
</feature>
<comment type="caution">
    <text evidence="2">The sequence shown here is derived from an EMBL/GenBank/DDBJ whole genome shotgun (WGS) entry which is preliminary data.</text>
</comment>
<dbReference type="CDD" id="cd00038">
    <property type="entry name" value="CAP_ED"/>
    <property type="match status" value="1"/>
</dbReference>
<dbReference type="Gene3D" id="2.60.120.10">
    <property type="entry name" value="Jelly Rolls"/>
    <property type="match status" value="1"/>
</dbReference>
<dbReference type="PANTHER" id="PTHR23011">
    <property type="entry name" value="CYCLIC NUCLEOTIDE-BINDING DOMAIN CONTAINING PROTEIN"/>
    <property type="match status" value="1"/>
</dbReference>
<dbReference type="InterPro" id="IPR000595">
    <property type="entry name" value="cNMP-bd_dom"/>
</dbReference>
<dbReference type="InterPro" id="IPR018488">
    <property type="entry name" value="cNMP-bd_CS"/>
</dbReference>
<dbReference type="PROSITE" id="PS50042">
    <property type="entry name" value="CNMP_BINDING_3"/>
    <property type="match status" value="1"/>
</dbReference>
<organism evidence="2">
    <name type="scientific">mine drainage metagenome</name>
    <dbReference type="NCBI Taxonomy" id="410659"/>
    <lineage>
        <taxon>unclassified sequences</taxon>
        <taxon>metagenomes</taxon>
        <taxon>ecological metagenomes</taxon>
    </lineage>
</organism>
<dbReference type="Pfam" id="PF00027">
    <property type="entry name" value="cNMP_binding"/>
    <property type="match status" value="1"/>
</dbReference>
<name>A0A1J5RBN5_9ZZZZ</name>
<reference evidence="2" key="1">
    <citation type="submission" date="2016-10" db="EMBL/GenBank/DDBJ databases">
        <title>Sequence of Gallionella enrichment culture.</title>
        <authorList>
            <person name="Poehlein A."/>
            <person name="Muehling M."/>
            <person name="Daniel R."/>
        </authorList>
    </citation>
    <scope>NUCLEOTIDE SEQUENCE</scope>
</reference>
<accession>A0A1J5RBN5</accession>
<dbReference type="InterPro" id="IPR018490">
    <property type="entry name" value="cNMP-bd_dom_sf"/>
</dbReference>
<dbReference type="EMBL" id="MLJW01000331">
    <property type="protein sequence ID" value="OIQ89431.1"/>
    <property type="molecule type" value="Genomic_DNA"/>
</dbReference>